<sequence length="283" mass="30616">MSTDHPTDATPPADPPCHPRIALMGEFSAGKSTLANLLLGHAISPVKVTATQLPPIWYRGGRSRMTRIDMNGAEQPITAEDLTTLSHRDAQAVCVSLSADVLEFCELIDMPGTSDPNLPEDIWERMIEHVDGVVWCTPATQAWRQTEATLWESLPDRLRERSLLLITRIDKIASEADRARILTRVRHETDGLFKAVLPISLTAAAAAGEDMAALDASGADAFIASLLEMVEPLEAPRTGTVTFAASTRAQDAPEPRTGAEGIQPRRIALRRDPRGAAYAQPGA</sequence>
<keyword evidence="5" id="KW-1185">Reference proteome</keyword>
<accession>A0A2Y9ANF7</accession>
<dbReference type="EMBL" id="QGDJ01000004">
    <property type="protein sequence ID" value="PWJ19339.1"/>
    <property type="molecule type" value="Genomic_DNA"/>
</dbReference>
<dbReference type="OrthoDB" id="5477114at2"/>
<reference evidence="3 5" key="2">
    <citation type="submission" date="2018-03" db="EMBL/GenBank/DDBJ databases">
        <title>Genomic Encyclopedia of Archaeal and Bacterial Type Strains, Phase II (KMG-II): from individual species to whole genera.</title>
        <authorList>
            <person name="Goeker M."/>
        </authorList>
    </citation>
    <scope>NUCLEOTIDE SEQUENCE [LARGE SCALE GENOMIC DNA]</scope>
    <source>
        <strain evidence="3 5">DSM 25227</strain>
    </source>
</reference>
<evidence type="ECO:0000313" key="5">
    <source>
        <dbReference type="Proteomes" id="UP000245839"/>
    </source>
</evidence>
<dbReference type="Pfam" id="PF00350">
    <property type="entry name" value="Dynamin_N"/>
    <property type="match status" value="1"/>
</dbReference>
<dbReference type="AlphaFoldDB" id="A0A2Y9ANF7"/>
<dbReference type="Proteomes" id="UP000251571">
    <property type="component" value="Unassembled WGS sequence"/>
</dbReference>
<evidence type="ECO:0000259" key="2">
    <source>
        <dbReference type="Pfam" id="PF00350"/>
    </source>
</evidence>
<feature type="region of interest" description="Disordered" evidence="1">
    <location>
        <begin position="245"/>
        <end position="283"/>
    </location>
</feature>
<protein>
    <submittedName>
        <fullName evidence="4">Dynamin family protein</fullName>
    </submittedName>
</protein>
<dbReference type="SUPFAM" id="SSF52540">
    <property type="entry name" value="P-loop containing nucleoside triphosphate hydrolases"/>
    <property type="match status" value="1"/>
</dbReference>
<dbReference type="EMBL" id="UETC01000004">
    <property type="protein sequence ID" value="SSA46001.1"/>
    <property type="molecule type" value="Genomic_DNA"/>
</dbReference>
<dbReference type="InterPro" id="IPR045063">
    <property type="entry name" value="Dynamin_N"/>
</dbReference>
<evidence type="ECO:0000313" key="3">
    <source>
        <dbReference type="EMBL" id="PWJ19339.1"/>
    </source>
</evidence>
<reference evidence="4 6" key="1">
    <citation type="submission" date="2016-10" db="EMBL/GenBank/DDBJ databases">
        <authorList>
            <person name="Cai Z."/>
        </authorList>
    </citation>
    <scope>NUCLEOTIDE SEQUENCE [LARGE SCALE GENOMIC DNA]</scope>
    <source>
        <strain evidence="4 6">DSM 25227</strain>
    </source>
</reference>
<evidence type="ECO:0000256" key="1">
    <source>
        <dbReference type="SAM" id="MobiDB-lite"/>
    </source>
</evidence>
<evidence type="ECO:0000313" key="6">
    <source>
        <dbReference type="Proteomes" id="UP000251571"/>
    </source>
</evidence>
<feature type="domain" description="Dynamin N-terminal" evidence="2">
    <location>
        <begin position="21"/>
        <end position="168"/>
    </location>
</feature>
<dbReference type="Proteomes" id="UP000245839">
    <property type="component" value="Unassembled WGS sequence"/>
</dbReference>
<organism evidence="4 6">
    <name type="scientific">Jannaschia seohaensis</name>
    <dbReference type="NCBI Taxonomy" id="475081"/>
    <lineage>
        <taxon>Bacteria</taxon>
        <taxon>Pseudomonadati</taxon>
        <taxon>Pseudomonadota</taxon>
        <taxon>Alphaproteobacteria</taxon>
        <taxon>Rhodobacterales</taxon>
        <taxon>Roseobacteraceae</taxon>
        <taxon>Jannaschia</taxon>
    </lineage>
</organism>
<dbReference type="InterPro" id="IPR027417">
    <property type="entry name" value="P-loop_NTPase"/>
</dbReference>
<proteinExistence type="predicted"/>
<gene>
    <name evidence="3" type="ORF">BCF38_104275</name>
    <name evidence="4" type="ORF">SAMN05421539_104275</name>
</gene>
<dbReference type="RefSeq" id="WP_109564428.1">
    <property type="nucleotide sequence ID" value="NZ_QGDJ01000004.1"/>
</dbReference>
<dbReference type="Gene3D" id="3.40.50.300">
    <property type="entry name" value="P-loop containing nucleotide triphosphate hydrolases"/>
    <property type="match status" value="1"/>
</dbReference>
<name>A0A2Y9ANF7_9RHOB</name>
<evidence type="ECO:0000313" key="4">
    <source>
        <dbReference type="EMBL" id="SSA46001.1"/>
    </source>
</evidence>